<dbReference type="InterPro" id="IPR002156">
    <property type="entry name" value="RNaseH_domain"/>
</dbReference>
<dbReference type="Pfam" id="PF13456">
    <property type="entry name" value="RVT_3"/>
    <property type="match status" value="1"/>
</dbReference>
<dbReference type="GO" id="GO:0004523">
    <property type="term" value="F:RNA-DNA hybrid ribonuclease activity"/>
    <property type="evidence" value="ECO:0007669"/>
    <property type="project" value="InterPro"/>
</dbReference>
<dbReference type="SUPFAM" id="SSF53098">
    <property type="entry name" value="Ribonuclease H-like"/>
    <property type="match status" value="1"/>
</dbReference>
<evidence type="ECO:0000313" key="3">
    <source>
        <dbReference type="Proteomes" id="UP001188597"/>
    </source>
</evidence>
<organism evidence="2 3">
    <name type="scientific">Escallonia herrerae</name>
    <dbReference type="NCBI Taxonomy" id="1293975"/>
    <lineage>
        <taxon>Eukaryota</taxon>
        <taxon>Viridiplantae</taxon>
        <taxon>Streptophyta</taxon>
        <taxon>Embryophyta</taxon>
        <taxon>Tracheophyta</taxon>
        <taxon>Spermatophyta</taxon>
        <taxon>Magnoliopsida</taxon>
        <taxon>eudicotyledons</taxon>
        <taxon>Gunneridae</taxon>
        <taxon>Pentapetalae</taxon>
        <taxon>asterids</taxon>
        <taxon>campanulids</taxon>
        <taxon>Escalloniales</taxon>
        <taxon>Escalloniaceae</taxon>
        <taxon>Escallonia</taxon>
    </lineage>
</organism>
<dbReference type="Gene3D" id="3.30.420.10">
    <property type="entry name" value="Ribonuclease H-like superfamily/Ribonuclease H"/>
    <property type="match status" value="1"/>
</dbReference>
<keyword evidence="3" id="KW-1185">Reference proteome</keyword>
<dbReference type="PANTHER" id="PTHR48475">
    <property type="entry name" value="RIBONUCLEASE H"/>
    <property type="match status" value="1"/>
</dbReference>
<sequence length="165" mass="18825">MLYVDGSSNASESRIRLILRGSDGLAIECALRFDFPASNNEAEYEALIVVMHLARVIRPESLHAYSDPSSLSSYYRRIQSTRLQDSRISQQGKDLVKDFTNGKMYMIMAITYHDILGKQYNKQRAQIEQHHKSPSAIQFPRYQGNKQEPKVIARVGKSSNRVDDT</sequence>
<feature type="domain" description="RNase H type-1" evidence="1">
    <location>
        <begin position="4"/>
        <end position="102"/>
    </location>
</feature>
<accession>A0AA88V648</accession>
<reference evidence="2" key="1">
    <citation type="submission" date="2022-12" db="EMBL/GenBank/DDBJ databases">
        <title>Draft genome assemblies for two species of Escallonia (Escalloniales).</title>
        <authorList>
            <person name="Chanderbali A."/>
            <person name="Dervinis C."/>
            <person name="Anghel I."/>
            <person name="Soltis D."/>
            <person name="Soltis P."/>
            <person name="Zapata F."/>
        </authorList>
    </citation>
    <scope>NUCLEOTIDE SEQUENCE</scope>
    <source>
        <strain evidence="2">UCBG64.0493</strain>
        <tissue evidence="2">Leaf</tissue>
    </source>
</reference>
<dbReference type="AlphaFoldDB" id="A0AA88V648"/>
<gene>
    <name evidence="2" type="ORF">RJ639_022383</name>
</gene>
<dbReference type="GO" id="GO:0003676">
    <property type="term" value="F:nucleic acid binding"/>
    <property type="evidence" value="ECO:0007669"/>
    <property type="project" value="InterPro"/>
</dbReference>
<comment type="caution">
    <text evidence="2">The sequence shown here is derived from an EMBL/GenBank/DDBJ whole genome shotgun (WGS) entry which is preliminary data.</text>
</comment>
<protein>
    <recommendedName>
        <fullName evidence="1">RNase H type-1 domain-containing protein</fullName>
    </recommendedName>
</protein>
<dbReference type="EMBL" id="JAVXUP010002571">
    <property type="protein sequence ID" value="KAK3002541.1"/>
    <property type="molecule type" value="Genomic_DNA"/>
</dbReference>
<dbReference type="Proteomes" id="UP001188597">
    <property type="component" value="Unassembled WGS sequence"/>
</dbReference>
<evidence type="ECO:0000313" key="2">
    <source>
        <dbReference type="EMBL" id="KAK3002541.1"/>
    </source>
</evidence>
<proteinExistence type="predicted"/>
<dbReference type="InterPro" id="IPR036397">
    <property type="entry name" value="RNaseH_sf"/>
</dbReference>
<dbReference type="InterPro" id="IPR012337">
    <property type="entry name" value="RNaseH-like_sf"/>
</dbReference>
<name>A0AA88V648_9ASTE</name>
<evidence type="ECO:0000259" key="1">
    <source>
        <dbReference type="Pfam" id="PF13456"/>
    </source>
</evidence>
<dbReference type="PANTHER" id="PTHR48475:SF2">
    <property type="entry name" value="RIBONUCLEASE H"/>
    <property type="match status" value="1"/>
</dbReference>